<dbReference type="STRING" id="1611254.A0A2G5U6L7"/>
<feature type="region of interest" description="Disordered" evidence="1">
    <location>
        <begin position="150"/>
        <end position="176"/>
    </location>
</feature>
<evidence type="ECO:0000256" key="1">
    <source>
        <dbReference type="SAM" id="MobiDB-lite"/>
    </source>
</evidence>
<name>A0A2G5U6L7_9PELO</name>
<keyword evidence="2" id="KW-0472">Membrane</keyword>
<feature type="compositionally biased region" description="Basic and acidic residues" evidence="1">
    <location>
        <begin position="152"/>
        <end position="176"/>
    </location>
</feature>
<dbReference type="EMBL" id="PDUG01000004">
    <property type="protein sequence ID" value="PIC35178.1"/>
    <property type="molecule type" value="Genomic_DNA"/>
</dbReference>
<comment type="caution">
    <text evidence="3">The sequence shown here is derived from an EMBL/GenBank/DDBJ whole genome shotgun (WGS) entry which is preliminary data.</text>
</comment>
<dbReference type="Proteomes" id="UP000230233">
    <property type="component" value="Chromosome IV"/>
</dbReference>
<keyword evidence="2" id="KW-0812">Transmembrane</keyword>
<dbReference type="OrthoDB" id="5860790at2759"/>
<gene>
    <name evidence="3" type="primary">Cni-F29B9.7</name>
    <name evidence="3" type="synonym">Cnig_chr_IV.g14612</name>
    <name evidence="3" type="ORF">B9Z55_014612</name>
</gene>
<sequence>MSSSNSDVYEFPEDNKIVQTNLADYTTELLDGNSSTTKSTISDDPPNQLFLTSLLSVGSVAFFLTLSASLVRFSPFLGSILSISIILIFREWNRIYGGLLTPRLKASINYSTVLKDNKEYIPFYDMDWLFGGKYKPYCYGCTGPAINPDMCRTPDDPDSRSPTKERHDGEKLMKNS</sequence>
<reference evidence="4" key="1">
    <citation type="submission" date="2017-10" db="EMBL/GenBank/DDBJ databases">
        <title>Rapid genome shrinkage in a self-fertile nematode reveals novel sperm competition proteins.</title>
        <authorList>
            <person name="Yin D."/>
            <person name="Schwarz E.M."/>
            <person name="Thomas C.G."/>
            <person name="Felde R.L."/>
            <person name="Korf I.F."/>
            <person name="Cutter A.D."/>
            <person name="Schartner C.M."/>
            <person name="Ralston E.J."/>
            <person name="Meyer B.J."/>
            <person name="Haag E.S."/>
        </authorList>
    </citation>
    <scope>NUCLEOTIDE SEQUENCE [LARGE SCALE GENOMIC DNA]</scope>
    <source>
        <strain evidence="4">JU1422</strain>
    </source>
</reference>
<keyword evidence="2" id="KW-1133">Transmembrane helix</keyword>
<organism evidence="3 4">
    <name type="scientific">Caenorhabditis nigoni</name>
    <dbReference type="NCBI Taxonomy" id="1611254"/>
    <lineage>
        <taxon>Eukaryota</taxon>
        <taxon>Metazoa</taxon>
        <taxon>Ecdysozoa</taxon>
        <taxon>Nematoda</taxon>
        <taxon>Chromadorea</taxon>
        <taxon>Rhabditida</taxon>
        <taxon>Rhabditina</taxon>
        <taxon>Rhabditomorpha</taxon>
        <taxon>Rhabditoidea</taxon>
        <taxon>Rhabditidae</taxon>
        <taxon>Peloderinae</taxon>
        <taxon>Caenorhabditis</taxon>
    </lineage>
</organism>
<proteinExistence type="predicted"/>
<keyword evidence="4" id="KW-1185">Reference proteome</keyword>
<accession>A0A2G5U6L7</accession>
<evidence type="ECO:0000313" key="4">
    <source>
        <dbReference type="Proteomes" id="UP000230233"/>
    </source>
</evidence>
<evidence type="ECO:0000313" key="3">
    <source>
        <dbReference type="EMBL" id="PIC35178.1"/>
    </source>
</evidence>
<protein>
    <submittedName>
        <fullName evidence="3">Uncharacterized protein</fullName>
    </submittedName>
</protein>
<dbReference type="AlphaFoldDB" id="A0A2G5U6L7"/>
<feature type="transmembrane region" description="Helical" evidence="2">
    <location>
        <begin position="49"/>
        <end position="70"/>
    </location>
</feature>
<evidence type="ECO:0000256" key="2">
    <source>
        <dbReference type="SAM" id="Phobius"/>
    </source>
</evidence>